<evidence type="ECO:0000313" key="2">
    <source>
        <dbReference type="EMBL" id="QNN52821.1"/>
    </source>
</evidence>
<feature type="chain" id="PRO_5028885197" description="Secreted protein" evidence="1">
    <location>
        <begin position="28"/>
        <end position="136"/>
    </location>
</feature>
<dbReference type="Proteomes" id="UP000515947">
    <property type="component" value="Chromosome"/>
</dbReference>
<accession>A0A7G9RB46</accession>
<protein>
    <recommendedName>
        <fullName evidence="4">Secreted protein</fullName>
    </recommendedName>
</protein>
<evidence type="ECO:0000256" key="1">
    <source>
        <dbReference type="SAM" id="SignalP"/>
    </source>
</evidence>
<reference evidence="2 3" key="1">
    <citation type="submission" date="2020-08" db="EMBL/GenBank/DDBJ databases">
        <title>Genome sequence of Nocardioides mesophilus KACC 16243T.</title>
        <authorList>
            <person name="Hyun D.-W."/>
            <person name="Bae J.-W."/>
        </authorList>
    </citation>
    <scope>NUCLEOTIDE SEQUENCE [LARGE SCALE GENOMIC DNA]</scope>
    <source>
        <strain evidence="2 3">KACC 16243</strain>
    </source>
</reference>
<name>A0A7G9RB46_9ACTN</name>
<dbReference type="KEGG" id="nmes:H9L09_20745"/>
<dbReference type="PROSITE" id="PS51257">
    <property type="entry name" value="PROKAR_LIPOPROTEIN"/>
    <property type="match status" value="1"/>
</dbReference>
<keyword evidence="1" id="KW-0732">Signal</keyword>
<keyword evidence="3" id="KW-1185">Reference proteome</keyword>
<gene>
    <name evidence="2" type="ORF">H9L09_20745</name>
</gene>
<evidence type="ECO:0000313" key="3">
    <source>
        <dbReference type="Proteomes" id="UP000515947"/>
    </source>
</evidence>
<dbReference type="EMBL" id="CP060713">
    <property type="protein sequence ID" value="QNN52821.1"/>
    <property type="molecule type" value="Genomic_DNA"/>
</dbReference>
<proteinExistence type="predicted"/>
<organism evidence="2 3">
    <name type="scientific">Nocardioides mesophilus</name>
    <dbReference type="NCBI Taxonomy" id="433659"/>
    <lineage>
        <taxon>Bacteria</taxon>
        <taxon>Bacillati</taxon>
        <taxon>Actinomycetota</taxon>
        <taxon>Actinomycetes</taxon>
        <taxon>Propionibacteriales</taxon>
        <taxon>Nocardioidaceae</taxon>
        <taxon>Nocardioides</taxon>
    </lineage>
</organism>
<dbReference type="AlphaFoldDB" id="A0A7G9RB46"/>
<dbReference type="RefSeq" id="WP_187578663.1">
    <property type="nucleotide sequence ID" value="NZ_CP060713.1"/>
</dbReference>
<evidence type="ECO:0008006" key="4">
    <source>
        <dbReference type="Google" id="ProtNLM"/>
    </source>
</evidence>
<feature type="signal peptide" evidence="1">
    <location>
        <begin position="1"/>
        <end position="27"/>
    </location>
</feature>
<sequence>MNHRRGRRALAGLAIMTILGAGTSACGGDPAVCSDTDSLRSSIQDLQNIDIGQGGLAQLQKQLEAIRSDLQQLADDASDQYSSEVAAIRDAVDALGASLTAAVSTPSAATLTAVRDDVKALGSSVARLGDAVSGTC</sequence>